<reference evidence="1" key="1">
    <citation type="submission" date="2019-07" db="EMBL/GenBank/DDBJ databases">
        <authorList>
            <person name="Dittberner H."/>
        </authorList>
    </citation>
    <scope>NUCLEOTIDE SEQUENCE [LARGE SCALE GENOMIC DNA]</scope>
</reference>
<evidence type="ECO:0000313" key="1">
    <source>
        <dbReference type="EMBL" id="VVB01993.1"/>
    </source>
</evidence>
<name>A0A565BMA0_9BRAS</name>
<accession>A0A565BMA0</accession>
<proteinExistence type="predicted"/>
<dbReference type="OrthoDB" id="1113820at2759"/>
<organism evidence="1 2">
    <name type="scientific">Arabis nemorensis</name>
    <dbReference type="NCBI Taxonomy" id="586526"/>
    <lineage>
        <taxon>Eukaryota</taxon>
        <taxon>Viridiplantae</taxon>
        <taxon>Streptophyta</taxon>
        <taxon>Embryophyta</taxon>
        <taxon>Tracheophyta</taxon>
        <taxon>Spermatophyta</taxon>
        <taxon>Magnoliopsida</taxon>
        <taxon>eudicotyledons</taxon>
        <taxon>Gunneridae</taxon>
        <taxon>Pentapetalae</taxon>
        <taxon>rosids</taxon>
        <taxon>malvids</taxon>
        <taxon>Brassicales</taxon>
        <taxon>Brassicaceae</taxon>
        <taxon>Arabideae</taxon>
        <taxon>Arabis</taxon>
    </lineage>
</organism>
<dbReference type="AlphaFoldDB" id="A0A565BMA0"/>
<evidence type="ECO:0000313" key="2">
    <source>
        <dbReference type="Proteomes" id="UP000489600"/>
    </source>
</evidence>
<comment type="caution">
    <text evidence="1">The sequence shown here is derived from an EMBL/GenBank/DDBJ whole genome shotgun (WGS) entry which is preliminary data.</text>
</comment>
<dbReference type="Proteomes" id="UP000489600">
    <property type="component" value="Unassembled WGS sequence"/>
</dbReference>
<keyword evidence="2" id="KW-1185">Reference proteome</keyword>
<gene>
    <name evidence="1" type="ORF">ANE_LOCUS12437</name>
</gene>
<dbReference type="EMBL" id="CABITT030000004">
    <property type="protein sequence ID" value="VVB01993.1"/>
    <property type="molecule type" value="Genomic_DNA"/>
</dbReference>
<protein>
    <submittedName>
        <fullName evidence="1">Uncharacterized protein</fullName>
    </submittedName>
</protein>
<sequence>MFAGTRQLDKIMSYGRTKGVHRGLEYTGINGLEAKDIKFVSAGVYSHPVSRTEGIAVGELELLQHGELDVTFVEGMDT</sequence>